<evidence type="ECO:0000313" key="4">
    <source>
        <dbReference type="Proteomes" id="UP000030147"/>
    </source>
</evidence>
<evidence type="ECO:0000313" key="3">
    <source>
        <dbReference type="EMBL" id="KGP74071.1"/>
    </source>
</evidence>
<dbReference type="OrthoDB" id="2620164at2"/>
<dbReference type="RefSeq" id="WP_052111143.1">
    <property type="nucleotide sequence ID" value="NZ_AVBF01000005.1"/>
</dbReference>
<keyword evidence="4" id="KW-1185">Reference proteome</keyword>
<accession>A0A0A2TJ10</accession>
<feature type="compositionally biased region" description="Low complexity" evidence="2">
    <location>
        <begin position="90"/>
        <end position="103"/>
    </location>
</feature>
<proteinExistence type="predicted"/>
<protein>
    <submittedName>
        <fullName evidence="3">Uncharacterized protein</fullName>
    </submittedName>
</protein>
<dbReference type="eggNOG" id="ENOG5031EVC">
    <property type="taxonomic scope" value="Bacteria"/>
</dbReference>
<keyword evidence="1" id="KW-0175">Coiled coil</keyword>
<name>A0A0A2TJ10_9BACI</name>
<dbReference type="AlphaFoldDB" id="A0A0A2TJ10"/>
<dbReference type="EMBL" id="AVBF01000005">
    <property type="protein sequence ID" value="KGP74071.1"/>
    <property type="molecule type" value="Genomic_DNA"/>
</dbReference>
<dbReference type="Proteomes" id="UP000030147">
    <property type="component" value="Unassembled WGS sequence"/>
</dbReference>
<evidence type="ECO:0000256" key="2">
    <source>
        <dbReference type="SAM" id="MobiDB-lite"/>
    </source>
</evidence>
<dbReference type="STRING" id="1385514.N782_17180"/>
<reference evidence="3 4" key="1">
    <citation type="journal article" date="2015" name="Stand. Genomic Sci.">
        <title>High quality draft genome sequence of the moderately halophilic bacterium Pontibacillus yanchengensis Y32(T) and comparison among Pontibacillus genomes.</title>
        <authorList>
            <person name="Huang J."/>
            <person name="Qiao Z.X."/>
            <person name="Tang J.W."/>
            <person name="Wang G."/>
        </authorList>
    </citation>
    <scope>NUCLEOTIDE SEQUENCE [LARGE SCALE GENOMIC DNA]</scope>
    <source>
        <strain evidence="3 4">Y32</strain>
    </source>
</reference>
<comment type="caution">
    <text evidence="3">The sequence shown here is derived from an EMBL/GenBank/DDBJ whole genome shotgun (WGS) entry which is preliminary data.</text>
</comment>
<gene>
    <name evidence="3" type="ORF">N782_17180</name>
</gene>
<evidence type="ECO:0000256" key="1">
    <source>
        <dbReference type="SAM" id="Coils"/>
    </source>
</evidence>
<feature type="coiled-coil region" evidence="1">
    <location>
        <begin position="1"/>
        <end position="35"/>
    </location>
</feature>
<feature type="region of interest" description="Disordered" evidence="2">
    <location>
        <begin position="79"/>
        <end position="115"/>
    </location>
</feature>
<organism evidence="3 4">
    <name type="scientific">Pontibacillus yanchengensis Y32</name>
    <dbReference type="NCBI Taxonomy" id="1385514"/>
    <lineage>
        <taxon>Bacteria</taxon>
        <taxon>Bacillati</taxon>
        <taxon>Bacillota</taxon>
        <taxon>Bacilli</taxon>
        <taxon>Bacillales</taxon>
        <taxon>Bacillaceae</taxon>
        <taxon>Pontibacillus</taxon>
    </lineage>
</organism>
<sequence>MFFFKKKEKQLEETIQQLQRQILELQKSISTEQQKGNEFHFHIQHVDIKDPTLEQLTFSLESLDIEELSGALNVGNNFGVSVDTPEKKQQSQQQNQQVSTTKKGYSVSFPTSKEG</sequence>